<evidence type="ECO:0000313" key="5">
    <source>
        <dbReference type="Proteomes" id="UP001597273"/>
    </source>
</evidence>
<dbReference type="GO" id="GO:0016757">
    <property type="term" value="F:glycosyltransferase activity"/>
    <property type="evidence" value="ECO:0007669"/>
    <property type="project" value="UniProtKB-KW"/>
</dbReference>
<sequence length="457" mass="49515">MRILNRSMSSTTSGQANYQNNYKLWDQLDLSVAVHETYKGLPVEALFSMAIRVNKKRQFLFVSKLIAKHLAVNPALALGTGTLLASLLMEKSGIAPPPQVDALAQMVGSGAADAGLMKSALEYRAGLPEKTLFIGMAETATGLGHSVFQHFTDSFYIHTTREEIAGLTPSFVFEEEHSHATSHRVYAPEGMLEDAEAIVLIDDEISTGNTLVNLIQALDDQFPGKSYTSLSILDWRSPAQQQNVAKLGADRGISISVLSLASGQFELHHGSSPDEAGPGNLRGQSSAEPVEADHAGELPHVSKTGQRYMPLTGRFGLSSAQQLGIDGWARQTAKTLQSAEGEKPLVIGIGENMYLPLRLAFELSGEALVQTTTRSPIFAADAEGYPIKGKAGFDLPDAEGIQQFIYNLEFLDITKIYLVAESVVDVSAWQPFLAYLEGIAPVEWVSLTAAKRREPVR</sequence>
<keyword evidence="5" id="KW-1185">Reference proteome</keyword>
<evidence type="ECO:0000313" key="4">
    <source>
        <dbReference type="EMBL" id="MFD1861696.1"/>
    </source>
</evidence>
<name>A0ABW4QDN6_9BACL</name>
<dbReference type="PIRSF" id="PIRSF020967">
    <property type="entry name" value="UCP020967"/>
    <property type="match status" value="1"/>
</dbReference>
<protein>
    <submittedName>
        <fullName evidence="4">Phosphoribosyltransferase family protein</fullName>
    </submittedName>
</protein>
<gene>
    <name evidence="4" type="ORF">ACFSDB_02090</name>
</gene>
<feature type="domain" description="Orotate phosphoribosyltransferase-like" evidence="3">
    <location>
        <begin position="46"/>
        <end position="264"/>
    </location>
</feature>
<dbReference type="Proteomes" id="UP001597273">
    <property type="component" value="Unassembled WGS sequence"/>
</dbReference>
<reference evidence="5" key="1">
    <citation type="journal article" date="2019" name="Int. J. Syst. Evol. Microbiol.">
        <title>The Global Catalogue of Microorganisms (GCM) 10K type strain sequencing project: providing services to taxonomists for standard genome sequencing and annotation.</title>
        <authorList>
            <consortium name="The Broad Institute Genomics Platform"/>
            <consortium name="The Broad Institute Genome Sequencing Center for Infectious Disease"/>
            <person name="Wu L."/>
            <person name="Ma J."/>
        </authorList>
    </citation>
    <scope>NUCLEOTIDE SEQUENCE [LARGE SCALE GENOMIC DNA]</scope>
    <source>
        <strain evidence="5">CGMCC 1.15475</strain>
    </source>
</reference>
<organism evidence="4 5">
    <name type="scientific">Planococcus chinensis</name>
    <dbReference type="NCBI Taxonomy" id="272917"/>
    <lineage>
        <taxon>Bacteria</taxon>
        <taxon>Bacillati</taxon>
        <taxon>Bacillota</taxon>
        <taxon>Bacilli</taxon>
        <taxon>Bacillales</taxon>
        <taxon>Caryophanaceae</taxon>
        <taxon>Planococcus</taxon>
    </lineage>
</organism>
<evidence type="ECO:0000259" key="2">
    <source>
        <dbReference type="Pfam" id="PF12500"/>
    </source>
</evidence>
<keyword evidence="4" id="KW-0328">Glycosyltransferase</keyword>
<dbReference type="EMBL" id="JBHUFW010000002">
    <property type="protein sequence ID" value="MFD1861696.1"/>
    <property type="molecule type" value="Genomic_DNA"/>
</dbReference>
<proteinExistence type="predicted"/>
<evidence type="ECO:0000259" key="3">
    <source>
        <dbReference type="Pfam" id="PF15609"/>
    </source>
</evidence>
<feature type="region of interest" description="Disordered" evidence="1">
    <location>
        <begin position="267"/>
        <end position="291"/>
    </location>
</feature>
<dbReference type="CDD" id="cd06223">
    <property type="entry name" value="PRTases_typeI"/>
    <property type="match status" value="1"/>
</dbReference>
<dbReference type="InterPro" id="IPR000836">
    <property type="entry name" value="PRTase_dom"/>
</dbReference>
<dbReference type="InterPro" id="IPR041688">
    <property type="entry name" value="PRTase_2"/>
</dbReference>
<dbReference type="SUPFAM" id="SSF53271">
    <property type="entry name" value="PRTase-like"/>
    <property type="match status" value="1"/>
</dbReference>
<dbReference type="InterPro" id="IPR011214">
    <property type="entry name" value="UCP020967"/>
</dbReference>
<dbReference type="Gene3D" id="3.40.50.2020">
    <property type="match status" value="1"/>
</dbReference>
<feature type="domain" description="TRSP" evidence="2">
    <location>
        <begin position="312"/>
        <end position="435"/>
    </location>
</feature>
<dbReference type="RefSeq" id="WP_204891294.1">
    <property type="nucleotide sequence ID" value="NZ_JBHUFW010000002.1"/>
</dbReference>
<comment type="caution">
    <text evidence="4">The sequence shown here is derived from an EMBL/GenBank/DDBJ whole genome shotgun (WGS) entry which is preliminary data.</text>
</comment>
<accession>A0ABW4QDN6</accession>
<dbReference type="Pfam" id="PF15609">
    <property type="entry name" value="PRTase_2"/>
    <property type="match status" value="1"/>
</dbReference>
<dbReference type="InterPro" id="IPR029057">
    <property type="entry name" value="PRTase-like"/>
</dbReference>
<evidence type="ECO:0000256" key="1">
    <source>
        <dbReference type="SAM" id="MobiDB-lite"/>
    </source>
</evidence>
<keyword evidence="4" id="KW-0808">Transferase</keyword>
<dbReference type="Pfam" id="PF12500">
    <property type="entry name" value="TRSP"/>
    <property type="match status" value="1"/>
</dbReference>
<dbReference type="InterPro" id="IPR022537">
    <property type="entry name" value="TRSP_dom"/>
</dbReference>